<name>A0A4E9EK94_GIBZA</name>
<dbReference type="AlphaFoldDB" id="A0A4E9EK94"/>
<reference evidence="1" key="2">
    <citation type="submission" date="2021-03" db="EMBL/GenBank/DDBJ databases">
        <authorList>
            <person name="Alouane T."/>
            <person name="Langin T."/>
            <person name="Bonhomme L."/>
        </authorList>
    </citation>
    <scope>NUCLEOTIDE SEQUENCE</scope>
    <source>
        <strain evidence="1">MDC_Fg202</strain>
    </source>
</reference>
<accession>A0A4E9EK94</accession>
<gene>
    <name evidence="2" type="ORF">FUG_LOCUS509506</name>
    <name evidence="1" type="ORF">MDCFG202_LOCUS495888</name>
</gene>
<dbReference type="EMBL" id="CAJPIJ010000180">
    <property type="protein sequence ID" value="CAG2004142.1"/>
    <property type="molecule type" value="Genomic_DNA"/>
</dbReference>
<reference evidence="2" key="1">
    <citation type="submission" date="2019-04" db="EMBL/GenBank/DDBJ databases">
        <authorList>
            <person name="Melise S."/>
            <person name="Noan J."/>
            <person name="Okalmin O."/>
        </authorList>
    </citation>
    <scope>NUCLEOTIDE SEQUENCE</scope>
    <source>
        <strain evidence="2">FN9</strain>
    </source>
</reference>
<dbReference type="EMBL" id="CAAKMV010000168">
    <property type="protein sequence ID" value="VIO62930.1"/>
    <property type="molecule type" value="Genomic_DNA"/>
</dbReference>
<evidence type="ECO:0000313" key="1">
    <source>
        <dbReference type="EMBL" id="CAG2004142.1"/>
    </source>
</evidence>
<evidence type="ECO:0000313" key="2">
    <source>
        <dbReference type="EMBL" id="VIO62930.1"/>
    </source>
</evidence>
<dbReference type="Proteomes" id="UP000746612">
    <property type="component" value="Unassembled WGS sequence"/>
</dbReference>
<proteinExistence type="predicted"/>
<sequence length="78" mass="8708">MVDDGDSLRTTQADLGWAVRTAVSSRTERIVIEEEDEYGLQETYFNSYVRGTAGAWGNEDEKQAFTTHVDHTEAAIVP</sequence>
<protein>
    <submittedName>
        <fullName evidence="2">Uncharacterized protein</fullName>
    </submittedName>
</protein>
<organism evidence="2">
    <name type="scientific">Gibberella zeae</name>
    <name type="common">Wheat head blight fungus</name>
    <name type="synonym">Fusarium graminearum</name>
    <dbReference type="NCBI Taxonomy" id="5518"/>
    <lineage>
        <taxon>Eukaryota</taxon>
        <taxon>Fungi</taxon>
        <taxon>Dikarya</taxon>
        <taxon>Ascomycota</taxon>
        <taxon>Pezizomycotina</taxon>
        <taxon>Sordariomycetes</taxon>
        <taxon>Hypocreomycetidae</taxon>
        <taxon>Hypocreales</taxon>
        <taxon>Nectriaceae</taxon>
        <taxon>Fusarium</taxon>
    </lineage>
</organism>